<evidence type="ECO:0000313" key="2">
    <source>
        <dbReference type="EMBL" id="KKL50036.1"/>
    </source>
</evidence>
<dbReference type="InterPro" id="IPR012337">
    <property type="entry name" value="RNaseH-like_sf"/>
</dbReference>
<feature type="domain" description="Transposase IS4-like" evidence="1">
    <location>
        <begin position="179"/>
        <end position="468"/>
    </location>
</feature>
<reference evidence="2" key="1">
    <citation type="journal article" date="2015" name="Nature">
        <title>Complex archaea that bridge the gap between prokaryotes and eukaryotes.</title>
        <authorList>
            <person name="Spang A."/>
            <person name="Saw J.H."/>
            <person name="Jorgensen S.L."/>
            <person name="Zaremba-Niedzwiedzka K."/>
            <person name="Martijn J."/>
            <person name="Lind A.E."/>
            <person name="van Eijk R."/>
            <person name="Schleper C."/>
            <person name="Guy L."/>
            <person name="Ettema T.J."/>
        </authorList>
    </citation>
    <scope>NUCLEOTIDE SEQUENCE</scope>
</reference>
<dbReference type="PANTHER" id="PTHR34614">
    <property type="match status" value="1"/>
</dbReference>
<dbReference type="InterPro" id="IPR002559">
    <property type="entry name" value="Transposase_11"/>
</dbReference>
<proteinExistence type="predicted"/>
<dbReference type="EMBL" id="LAZR01032743">
    <property type="protein sequence ID" value="KKL50036.1"/>
    <property type="molecule type" value="Genomic_DNA"/>
</dbReference>
<comment type="caution">
    <text evidence="2">The sequence shown here is derived from an EMBL/GenBank/DDBJ whole genome shotgun (WGS) entry which is preliminary data.</text>
</comment>
<organism evidence="2">
    <name type="scientific">marine sediment metagenome</name>
    <dbReference type="NCBI Taxonomy" id="412755"/>
    <lineage>
        <taxon>unclassified sequences</taxon>
        <taxon>metagenomes</taxon>
        <taxon>ecological metagenomes</taxon>
    </lineage>
</organism>
<sequence>LYLAKNARINGKSKRIWEKYIGPEKKINDLTKIILDPKPKVITLDFGLPLALMQLVKKLDLIKIINDCSSKRAQGLSLGHYIVLATLNRCVKPTSKVKLRRWFEHTALLDEFPQIETYLDSMAYTNHFKYITSEIIEDIEVRIHEKLVSEFGVEMKTLFYDPTNFFTYINPKPSMKIPNHGNSKEGRYTLNLVGLTLFCTCDGGLPIMHEVYPGNIQDAPLFRDELKRIFKRLKSVGVKNEELSLIFDKGNISPKAFEQINDSGIHFICSIRPSTQKNLLKLPANKFTLETLPNGKKVGVLEFEYKKYGENHKLFAVYNPNQREWQEKNLKKKLEKRLLEVNEWFKGRLNVKKWREPKNVEKKIRNIIKTKAYFNWIKYSVSSTYAKVEYSIEIDKNALNTHLDTLGKTFILSNNPTMNPLEVVWLFRQQYTVERAFTYIKSPTMLSIRPMYCHSDDSIRGHSFTCVLGLLLLTLLTREVRREYEEMSLPELVETLSEIELAIIKYKGSKKTMKTIVELSKKASDLFRFLKLEEYL</sequence>
<dbReference type="GO" id="GO:0006313">
    <property type="term" value="P:DNA transposition"/>
    <property type="evidence" value="ECO:0007669"/>
    <property type="project" value="InterPro"/>
</dbReference>
<accession>A0A0F9D8J5</accession>
<evidence type="ECO:0000259" key="1">
    <source>
        <dbReference type="Pfam" id="PF01609"/>
    </source>
</evidence>
<gene>
    <name evidence="2" type="ORF">LCGC14_2309520</name>
</gene>
<dbReference type="InterPro" id="IPR047654">
    <property type="entry name" value="IS1634_transpos"/>
</dbReference>
<dbReference type="PANTHER" id="PTHR34614:SF2">
    <property type="entry name" value="TRANSPOSASE IS4-LIKE DOMAIN-CONTAINING PROTEIN"/>
    <property type="match status" value="1"/>
</dbReference>
<dbReference type="AlphaFoldDB" id="A0A0F9D8J5"/>
<dbReference type="GO" id="GO:0004803">
    <property type="term" value="F:transposase activity"/>
    <property type="evidence" value="ECO:0007669"/>
    <property type="project" value="InterPro"/>
</dbReference>
<name>A0A0F9D8J5_9ZZZZ</name>
<dbReference type="SUPFAM" id="SSF53098">
    <property type="entry name" value="Ribonuclease H-like"/>
    <property type="match status" value="1"/>
</dbReference>
<dbReference type="NCBIfam" id="NF033559">
    <property type="entry name" value="transpos_IS1634"/>
    <property type="match status" value="1"/>
</dbReference>
<dbReference type="Pfam" id="PF01609">
    <property type="entry name" value="DDE_Tnp_1"/>
    <property type="match status" value="1"/>
</dbReference>
<feature type="non-terminal residue" evidence="2">
    <location>
        <position position="1"/>
    </location>
</feature>
<dbReference type="GO" id="GO:0003677">
    <property type="term" value="F:DNA binding"/>
    <property type="evidence" value="ECO:0007669"/>
    <property type="project" value="InterPro"/>
</dbReference>
<protein>
    <recommendedName>
        <fullName evidence="1">Transposase IS4-like domain-containing protein</fullName>
    </recommendedName>
</protein>